<sequence length="337" mass="39142">MAKSFIRNFTEQITGSNAKTTDTDIVQAVSHFEDEQSKLSKFKREFDKYTQATLVFDNASIRFFEFIRSLTDASWSQTQTVDRLCIDLARVRGENLQSFNKQMHSNINLLFDKFDNMKGRIDEQTHLQADYDKTRRHYHASMKRDQQIKVDRLKTDLDQLKSALSLVNEKLRDNLAKFHADVQDYYVQTTIEVVGMHSKFYHAYYKICSAFAGRRPAKLSTNSDYNENNHDKEMQSSSLSSTEDSRKKTPSAASESPSRPIGYRVLHQARVIHDYEAENEDELDLVKDEYISIISFQNEDDNERDKGWEYAEKSNGAIGIFPANFAVRLYDNEVKQL</sequence>
<feature type="region of interest" description="Disordered" evidence="4">
    <location>
        <begin position="220"/>
        <end position="259"/>
    </location>
</feature>
<dbReference type="GO" id="GO:0005543">
    <property type="term" value="F:phospholipid binding"/>
    <property type="evidence" value="ECO:0007669"/>
    <property type="project" value="TreeGrafter"/>
</dbReference>
<dbReference type="SMART" id="SM00326">
    <property type="entry name" value="SH3"/>
    <property type="match status" value="1"/>
</dbReference>
<dbReference type="GO" id="GO:0005886">
    <property type="term" value="C:plasma membrane"/>
    <property type="evidence" value="ECO:0007669"/>
    <property type="project" value="TreeGrafter"/>
</dbReference>
<evidence type="ECO:0000313" key="8">
    <source>
        <dbReference type="Proteomes" id="UP000663825"/>
    </source>
</evidence>
<keyword evidence="3" id="KW-0175">Coiled coil</keyword>
<feature type="domain" description="SH3" evidence="5">
    <location>
        <begin position="264"/>
        <end position="331"/>
    </location>
</feature>
<comment type="caution">
    <text evidence="6">The sequence shown here is derived from an EMBL/GenBank/DDBJ whole genome shotgun (WGS) entry which is preliminary data.</text>
</comment>
<organism evidence="6 8">
    <name type="scientific">Rotaria socialis</name>
    <dbReference type="NCBI Taxonomy" id="392032"/>
    <lineage>
        <taxon>Eukaryota</taxon>
        <taxon>Metazoa</taxon>
        <taxon>Spiralia</taxon>
        <taxon>Gnathifera</taxon>
        <taxon>Rotifera</taxon>
        <taxon>Eurotatoria</taxon>
        <taxon>Bdelloidea</taxon>
        <taxon>Philodinida</taxon>
        <taxon>Philodinidae</taxon>
        <taxon>Rotaria</taxon>
    </lineage>
</organism>
<dbReference type="EMBL" id="CAJOBP010008652">
    <property type="protein sequence ID" value="CAF4538923.1"/>
    <property type="molecule type" value="Genomic_DNA"/>
</dbReference>
<dbReference type="PANTHER" id="PTHR46514:SF3">
    <property type="entry name" value="AMPHIPHYSIN"/>
    <property type="match status" value="1"/>
</dbReference>
<evidence type="ECO:0000256" key="2">
    <source>
        <dbReference type="PROSITE-ProRule" id="PRU00192"/>
    </source>
</evidence>
<dbReference type="PANTHER" id="PTHR46514">
    <property type="entry name" value="AMPHIPHYSIN"/>
    <property type="match status" value="1"/>
</dbReference>
<feature type="coiled-coil region" evidence="3">
    <location>
        <begin position="143"/>
        <end position="170"/>
    </location>
</feature>
<dbReference type="PROSITE" id="PS50002">
    <property type="entry name" value="SH3"/>
    <property type="match status" value="1"/>
</dbReference>
<evidence type="ECO:0000313" key="9">
    <source>
        <dbReference type="Proteomes" id="UP000663873"/>
    </source>
</evidence>
<dbReference type="InterPro" id="IPR003005">
    <property type="entry name" value="Amphiphysin"/>
</dbReference>
<dbReference type="Proteomes" id="UP000663825">
    <property type="component" value="Unassembled WGS sequence"/>
</dbReference>
<evidence type="ECO:0000259" key="5">
    <source>
        <dbReference type="PROSITE" id="PS50002"/>
    </source>
</evidence>
<evidence type="ECO:0000256" key="4">
    <source>
        <dbReference type="SAM" id="MobiDB-lite"/>
    </source>
</evidence>
<accession>A0A817U7Y4</accession>
<evidence type="ECO:0000313" key="6">
    <source>
        <dbReference type="EMBL" id="CAF3329433.1"/>
    </source>
</evidence>
<dbReference type="OrthoDB" id="446293at2759"/>
<dbReference type="SUPFAM" id="SSF50044">
    <property type="entry name" value="SH3-domain"/>
    <property type="match status" value="1"/>
</dbReference>
<dbReference type="Gene3D" id="2.30.30.40">
    <property type="entry name" value="SH3 Domains"/>
    <property type="match status" value="1"/>
</dbReference>
<dbReference type="InterPro" id="IPR036028">
    <property type="entry name" value="SH3-like_dom_sf"/>
</dbReference>
<dbReference type="Gene3D" id="1.20.1270.60">
    <property type="entry name" value="Arfaptin homology (AH) domain/BAR domain"/>
    <property type="match status" value="1"/>
</dbReference>
<dbReference type="Pfam" id="PF14604">
    <property type="entry name" value="SH3_9"/>
    <property type="match status" value="1"/>
</dbReference>
<dbReference type="SUPFAM" id="SSF103657">
    <property type="entry name" value="BAR/IMD domain-like"/>
    <property type="match status" value="1"/>
</dbReference>
<protein>
    <recommendedName>
        <fullName evidence="5">SH3 domain-containing protein</fullName>
    </recommendedName>
</protein>
<dbReference type="InterPro" id="IPR001452">
    <property type="entry name" value="SH3_domain"/>
</dbReference>
<proteinExistence type="predicted"/>
<dbReference type="AlphaFoldDB" id="A0A817U7Y4"/>
<dbReference type="Proteomes" id="UP000663873">
    <property type="component" value="Unassembled WGS sequence"/>
</dbReference>
<evidence type="ECO:0000256" key="3">
    <source>
        <dbReference type="SAM" id="Coils"/>
    </source>
</evidence>
<evidence type="ECO:0000256" key="1">
    <source>
        <dbReference type="ARBA" id="ARBA00022443"/>
    </source>
</evidence>
<dbReference type="InterPro" id="IPR027267">
    <property type="entry name" value="AH/BAR_dom_sf"/>
</dbReference>
<gene>
    <name evidence="6" type="ORF">TIS948_LOCUS21124</name>
    <name evidence="7" type="ORF">UJA718_LOCUS28641</name>
</gene>
<dbReference type="EMBL" id="CAJNXB010003641">
    <property type="protein sequence ID" value="CAF3329433.1"/>
    <property type="molecule type" value="Genomic_DNA"/>
</dbReference>
<name>A0A817U7Y4_9BILA</name>
<evidence type="ECO:0000313" key="7">
    <source>
        <dbReference type="EMBL" id="CAF4538923.1"/>
    </source>
</evidence>
<reference evidence="6" key="1">
    <citation type="submission" date="2021-02" db="EMBL/GenBank/DDBJ databases">
        <authorList>
            <person name="Nowell W R."/>
        </authorList>
    </citation>
    <scope>NUCLEOTIDE SEQUENCE</scope>
</reference>
<keyword evidence="1 2" id="KW-0728">SH3 domain</keyword>
<keyword evidence="9" id="KW-1185">Reference proteome</keyword>